<evidence type="ECO:0000313" key="3">
    <source>
        <dbReference type="Proteomes" id="UP000215355"/>
    </source>
</evidence>
<gene>
    <name evidence="2" type="ORF">SAMEA4412673_03670</name>
</gene>
<sequence length="347" mass="40385">MPRILLLFLGLLLGIPVYSQEHDAVIYKEYQKDKARFQSFESQHRKFIQTKNHKISYLKWGDQEGKIFIWLPGSLLSAYDFYPFAEDLVKEGYKVLSVDHYGHGLTDIPTKDLDFWDFADDLALLLEQENATKAVIAGFSRGAYLATAFYQQYPEKVEAIILEEGGSVSFKRIFNEMGTDKLEEFLLSVEVSEDLRKLLFEAYSSDFETYKNIKSIEDSDSIWQSFGFMKQQGKQWIFYKGLNEYMNMQDSLHYSQVLNSPESISKYARSMVNIDPLSIYAELHVPLLIIEERGEDDLFDMRKGNNDLKNLHPNLIQLTVFDCDSHNLHYACPDQFKKILQSFLKEL</sequence>
<dbReference type="GO" id="GO:0016020">
    <property type="term" value="C:membrane"/>
    <property type="evidence" value="ECO:0007669"/>
    <property type="project" value="TreeGrafter"/>
</dbReference>
<dbReference type="AlphaFoldDB" id="A0AAJ5C1Y0"/>
<dbReference type="RefSeq" id="WP_093099250.1">
    <property type="nucleotide sequence ID" value="NZ_FNGK01000004.1"/>
</dbReference>
<dbReference type="InterPro" id="IPR050266">
    <property type="entry name" value="AB_hydrolase_sf"/>
</dbReference>
<dbReference type="EMBL" id="LT906468">
    <property type="protein sequence ID" value="SNV61032.1"/>
    <property type="molecule type" value="Genomic_DNA"/>
</dbReference>
<dbReference type="KEGG" id="smiz:4412673_03670"/>
<evidence type="ECO:0000259" key="1">
    <source>
        <dbReference type="Pfam" id="PF00561"/>
    </source>
</evidence>
<dbReference type="Pfam" id="PF00561">
    <property type="entry name" value="Abhydrolase_1"/>
    <property type="match status" value="1"/>
</dbReference>
<protein>
    <submittedName>
        <fullName evidence="2">Tropinesterase</fullName>
        <ecNumber evidence="2">3.1.1.10</ecNumber>
    </submittedName>
</protein>
<dbReference type="InterPro" id="IPR029058">
    <property type="entry name" value="AB_hydrolase_fold"/>
</dbReference>
<dbReference type="EC" id="3.1.1.10" evidence="2"/>
<accession>A0AAJ5C1Y0</accession>
<dbReference type="Gene3D" id="3.40.50.1820">
    <property type="entry name" value="alpha/beta hydrolase"/>
    <property type="match status" value="1"/>
</dbReference>
<dbReference type="SUPFAM" id="SSF53474">
    <property type="entry name" value="alpha/beta-Hydrolases"/>
    <property type="match status" value="1"/>
</dbReference>
<organism evidence="2 3">
    <name type="scientific">Sphingobacterium mizutaii</name>
    <dbReference type="NCBI Taxonomy" id="1010"/>
    <lineage>
        <taxon>Bacteria</taxon>
        <taxon>Pseudomonadati</taxon>
        <taxon>Bacteroidota</taxon>
        <taxon>Sphingobacteriia</taxon>
        <taxon>Sphingobacteriales</taxon>
        <taxon>Sphingobacteriaceae</taxon>
        <taxon>Sphingobacterium</taxon>
    </lineage>
</organism>
<dbReference type="PANTHER" id="PTHR43798:SF33">
    <property type="entry name" value="HYDROLASE, PUTATIVE (AFU_ORTHOLOGUE AFUA_2G14860)-RELATED"/>
    <property type="match status" value="1"/>
</dbReference>
<reference evidence="2 3" key="1">
    <citation type="submission" date="2017-06" db="EMBL/GenBank/DDBJ databases">
        <authorList>
            <consortium name="Pathogen Informatics"/>
        </authorList>
    </citation>
    <scope>NUCLEOTIDE SEQUENCE [LARGE SCALE GENOMIC DNA]</scope>
    <source>
        <strain evidence="2 3">NCTC12149</strain>
    </source>
</reference>
<feature type="domain" description="AB hydrolase-1" evidence="1">
    <location>
        <begin position="68"/>
        <end position="165"/>
    </location>
</feature>
<name>A0AAJ5C1Y0_9SPHI</name>
<dbReference type="GO" id="GO:0050357">
    <property type="term" value="F:tropinesterase activity"/>
    <property type="evidence" value="ECO:0007669"/>
    <property type="project" value="UniProtKB-EC"/>
</dbReference>
<evidence type="ECO:0000313" key="2">
    <source>
        <dbReference type="EMBL" id="SNV61032.1"/>
    </source>
</evidence>
<proteinExistence type="predicted"/>
<dbReference type="PANTHER" id="PTHR43798">
    <property type="entry name" value="MONOACYLGLYCEROL LIPASE"/>
    <property type="match status" value="1"/>
</dbReference>
<dbReference type="InterPro" id="IPR000073">
    <property type="entry name" value="AB_hydrolase_1"/>
</dbReference>
<keyword evidence="2" id="KW-0378">Hydrolase</keyword>
<dbReference type="Proteomes" id="UP000215355">
    <property type="component" value="Chromosome 1"/>
</dbReference>